<dbReference type="NCBIfam" id="TIGR04178">
    <property type="entry name" value="exo_archaeo"/>
    <property type="match status" value="1"/>
</dbReference>
<evidence type="ECO:0000256" key="1">
    <source>
        <dbReference type="ARBA" id="ARBA00004651"/>
    </source>
</evidence>
<feature type="transmembrane region" description="Helical" evidence="8">
    <location>
        <begin position="104"/>
        <end position="126"/>
    </location>
</feature>
<evidence type="ECO:0000256" key="5">
    <source>
        <dbReference type="ARBA" id="ARBA00022801"/>
    </source>
</evidence>
<dbReference type="GO" id="GO:0005886">
    <property type="term" value="C:plasma membrane"/>
    <property type="evidence" value="ECO:0007669"/>
    <property type="project" value="UniProtKB-SubCell"/>
</dbReference>
<dbReference type="NCBIfam" id="TIGR02602">
    <property type="entry name" value="8TM_EpsH"/>
    <property type="match status" value="1"/>
</dbReference>
<comment type="subcellular location">
    <subcellularLocation>
        <location evidence="1">Cell membrane</location>
        <topology evidence="1">Multi-pass membrane protein</topology>
    </subcellularLocation>
</comment>
<feature type="transmembrane region" description="Helical" evidence="8">
    <location>
        <begin position="80"/>
        <end position="97"/>
    </location>
</feature>
<gene>
    <name evidence="9" type="primary">xrtB</name>
    <name evidence="9" type="ORF">FAZ21_15955</name>
</gene>
<dbReference type="NCBIfam" id="TIGR03113">
    <property type="entry name" value="exosort_XrtB"/>
    <property type="match status" value="1"/>
</dbReference>
<keyword evidence="7 8" id="KW-0472">Membrane</keyword>
<protein>
    <submittedName>
        <fullName evidence="9">Exosortase B</fullName>
    </submittedName>
</protein>
<keyword evidence="4 8" id="KW-0812">Transmembrane</keyword>
<proteinExistence type="predicted"/>
<dbReference type="OrthoDB" id="597443at2"/>
<keyword evidence="6 8" id="KW-1133">Transmembrane helix</keyword>
<keyword evidence="5" id="KW-0378">Hydrolase</keyword>
<reference evidence="9 10" key="1">
    <citation type="submission" date="2019-04" db="EMBL/GenBank/DDBJ databases">
        <title>Chitiniphilus eburnea sp. nov., a novel chitinolytic bacterium isolated from aquaculture sludge.</title>
        <authorList>
            <person name="Sheng M."/>
        </authorList>
    </citation>
    <scope>NUCLEOTIDE SEQUENCE [LARGE SCALE GENOMIC DNA]</scope>
    <source>
        <strain evidence="9 10">HX-2-15</strain>
    </source>
</reference>
<keyword evidence="2" id="KW-1003">Cell membrane</keyword>
<feature type="transmembrane region" description="Helical" evidence="8">
    <location>
        <begin position="260"/>
        <end position="280"/>
    </location>
</feature>
<accession>A0A4U0PIY1</accession>
<dbReference type="InterPro" id="IPR013426">
    <property type="entry name" value="EpsH-like"/>
</dbReference>
<feature type="transmembrane region" description="Helical" evidence="8">
    <location>
        <begin position="20"/>
        <end position="39"/>
    </location>
</feature>
<feature type="transmembrane region" description="Helical" evidence="8">
    <location>
        <begin position="190"/>
        <end position="212"/>
    </location>
</feature>
<name>A0A4U0PIY1_9NEIS</name>
<evidence type="ECO:0000256" key="8">
    <source>
        <dbReference type="SAM" id="Phobius"/>
    </source>
</evidence>
<evidence type="ECO:0000256" key="2">
    <source>
        <dbReference type="ARBA" id="ARBA00022475"/>
    </source>
</evidence>
<dbReference type="Pfam" id="PF09721">
    <property type="entry name" value="Exosortase_EpsH"/>
    <property type="match status" value="1"/>
</dbReference>
<keyword evidence="3" id="KW-0645">Protease</keyword>
<evidence type="ECO:0000313" key="9">
    <source>
        <dbReference type="EMBL" id="TJZ67993.1"/>
    </source>
</evidence>
<dbReference type="Proteomes" id="UP000310016">
    <property type="component" value="Unassembled WGS sequence"/>
</dbReference>
<evidence type="ECO:0000256" key="7">
    <source>
        <dbReference type="ARBA" id="ARBA00023136"/>
    </source>
</evidence>
<dbReference type="AlphaFoldDB" id="A0A4U0PIY1"/>
<sequence length="298" mass="31731">MTARSEAATPIGLADLGGLLWRNALLCVALLVLVVPTVYDLSRTVWQTEELGHGPIVLALVLWLFWLRRDVLAALPDNRAPAWGLLFGVLGALCYAFGRSQAILLLEIGAFIPFAMAILLSAKGWAGVRACSFALFFLLFLVPLPGFVIDAITASLKQEVSALAEVALYAAGYPVARSGVLLNVGPYQLLVADACSGLNSLFSLSAVGLLYVYLTGHRSVLRNLLLIAAILPLAFFANVLRVIVLVLVTYHFGDEAGQGFVHGAAGLFLFAAALGSLFLFDRVLGLFLGKRSSAKVTA</sequence>
<dbReference type="InterPro" id="IPR017544">
    <property type="entry name" value="Exosortase-2"/>
</dbReference>
<dbReference type="GO" id="GO:0008233">
    <property type="term" value="F:peptidase activity"/>
    <property type="evidence" value="ECO:0007669"/>
    <property type="project" value="UniProtKB-KW"/>
</dbReference>
<evidence type="ECO:0000256" key="6">
    <source>
        <dbReference type="ARBA" id="ARBA00022989"/>
    </source>
</evidence>
<dbReference type="InterPro" id="IPR026392">
    <property type="entry name" value="Exo/Archaeosortase_dom"/>
</dbReference>
<dbReference type="GO" id="GO:0006508">
    <property type="term" value="P:proteolysis"/>
    <property type="evidence" value="ECO:0007669"/>
    <property type="project" value="UniProtKB-KW"/>
</dbReference>
<feature type="transmembrane region" description="Helical" evidence="8">
    <location>
        <begin position="132"/>
        <end position="154"/>
    </location>
</feature>
<dbReference type="InterPro" id="IPR019127">
    <property type="entry name" value="Exosortase"/>
</dbReference>
<keyword evidence="10" id="KW-1185">Reference proteome</keyword>
<organism evidence="9 10">
    <name type="scientific">Chitiniphilus eburneus</name>
    <dbReference type="NCBI Taxonomy" id="2571148"/>
    <lineage>
        <taxon>Bacteria</taxon>
        <taxon>Pseudomonadati</taxon>
        <taxon>Pseudomonadota</taxon>
        <taxon>Betaproteobacteria</taxon>
        <taxon>Neisseriales</taxon>
        <taxon>Chitinibacteraceae</taxon>
        <taxon>Chitiniphilus</taxon>
    </lineage>
</organism>
<dbReference type="RefSeq" id="WP_136774440.1">
    <property type="nucleotide sequence ID" value="NZ_CP156074.1"/>
</dbReference>
<evidence type="ECO:0000256" key="4">
    <source>
        <dbReference type="ARBA" id="ARBA00022692"/>
    </source>
</evidence>
<feature type="transmembrane region" description="Helical" evidence="8">
    <location>
        <begin position="51"/>
        <end position="68"/>
    </location>
</feature>
<feature type="transmembrane region" description="Helical" evidence="8">
    <location>
        <begin position="224"/>
        <end position="248"/>
    </location>
</feature>
<dbReference type="EMBL" id="SUMF01000025">
    <property type="protein sequence ID" value="TJZ67993.1"/>
    <property type="molecule type" value="Genomic_DNA"/>
</dbReference>
<evidence type="ECO:0000256" key="3">
    <source>
        <dbReference type="ARBA" id="ARBA00022670"/>
    </source>
</evidence>
<comment type="caution">
    <text evidence="9">The sequence shown here is derived from an EMBL/GenBank/DDBJ whole genome shotgun (WGS) entry which is preliminary data.</text>
</comment>
<evidence type="ECO:0000313" key="10">
    <source>
        <dbReference type="Proteomes" id="UP000310016"/>
    </source>
</evidence>